<dbReference type="Gene3D" id="3.40.1190.20">
    <property type="match status" value="1"/>
</dbReference>
<dbReference type="InterPro" id="IPR011611">
    <property type="entry name" value="PfkB_dom"/>
</dbReference>
<keyword evidence="5" id="KW-1185">Reference proteome</keyword>
<gene>
    <name evidence="4" type="ORF">OSH07_09305</name>
</gene>
<keyword evidence="1" id="KW-0808">Transferase</keyword>
<dbReference type="PRINTS" id="PR00990">
    <property type="entry name" value="RIBOKINASE"/>
</dbReference>
<dbReference type="Pfam" id="PF00294">
    <property type="entry name" value="PfkB"/>
    <property type="match status" value="1"/>
</dbReference>
<dbReference type="GO" id="GO:0005829">
    <property type="term" value="C:cytosol"/>
    <property type="evidence" value="ECO:0007669"/>
    <property type="project" value="TreeGrafter"/>
</dbReference>
<evidence type="ECO:0000313" key="5">
    <source>
        <dbReference type="Proteomes" id="UP001144805"/>
    </source>
</evidence>
<proteinExistence type="predicted"/>
<dbReference type="GO" id="GO:0006796">
    <property type="term" value="P:phosphate-containing compound metabolic process"/>
    <property type="evidence" value="ECO:0007669"/>
    <property type="project" value="UniProtKB-ARBA"/>
</dbReference>
<evidence type="ECO:0000259" key="3">
    <source>
        <dbReference type="Pfam" id="PF00294"/>
    </source>
</evidence>
<dbReference type="InterPro" id="IPR029056">
    <property type="entry name" value="Ribokinase-like"/>
</dbReference>
<dbReference type="Proteomes" id="UP001144805">
    <property type="component" value="Unassembled WGS sequence"/>
</dbReference>
<evidence type="ECO:0000256" key="2">
    <source>
        <dbReference type="ARBA" id="ARBA00022777"/>
    </source>
</evidence>
<organism evidence="4 5">
    <name type="scientific">Kaistia nematophila</name>
    <dbReference type="NCBI Taxonomy" id="2994654"/>
    <lineage>
        <taxon>Bacteria</taxon>
        <taxon>Pseudomonadati</taxon>
        <taxon>Pseudomonadota</taxon>
        <taxon>Alphaproteobacteria</taxon>
        <taxon>Hyphomicrobiales</taxon>
        <taxon>Kaistiaceae</taxon>
        <taxon>Kaistia</taxon>
    </lineage>
</organism>
<dbReference type="PANTHER" id="PTHR10584:SF157">
    <property type="entry name" value="SULFOFRUCTOSE KINASE"/>
    <property type="match status" value="1"/>
</dbReference>
<dbReference type="SUPFAM" id="SSF53613">
    <property type="entry name" value="Ribokinase-like"/>
    <property type="match status" value="1"/>
</dbReference>
<dbReference type="InterPro" id="IPR002139">
    <property type="entry name" value="Ribo/fructo_kinase"/>
</dbReference>
<accession>A0A9X3IM14</accession>
<reference evidence="4" key="1">
    <citation type="submission" date="2022-11" db="EMBL/GenBank/DDBJ databases">
        <title>Biodiversity and phylogenetic relationships of bacteria.</title>
        <authorList>
            <person name="Machado R.A.R."/>
            <person name="Bhat A."/>
            <person name="Loulou A."/>
            <person name="Kallel S."/>
        </authorList>
    </citation>
    <scope>NUCLEOTIDE SEQUENCE</scope>
    <source>
        <strain evidence="4">K-TC2</strain>
    </source>
</reference>
<dbReference type="PANTHER" id="PTHR10584">
    <property type="entry name" value="SUGAR KINASE"/>
    <property type="match status" value="1"/>
</dbReference>
<evidence type="ECO:0000313" key="4">
    <source>
        <dbReference type="EMBL" id="MCX5569390.1"/>
    </source>
</evidence>
<name>A0A9X3IM14_9HYPH</name>
<protein>
    <submittedName>
        <fullName evidence="4">Carbohydrate kinase family protein</fullName>
    </submittedName>
</protein>
<sequence length="312" mass="32229">MSMPHVYCMGPLVLDRVLELDRLPGPDDKVFIGGKREAAGGPPRNSAMALVGWGTRVSVVSVIGDDAVGMTLLARVNEAGIGSEAIEIVPDLATGATIILVDPNGERAILIDPIAEPVLATIGSRLQPAAGDVVTSNLFHPEAVPAAFARARAAGAKTVLDVEWPELQRWGWDAARAAIASADIVTTNSQILRAFAEDKGIEPDIDAALALARSLQVDGNAICVTLGAQGVVAAKGEETFRIAALPVKPRDTTGASDRFLAGLVHALLGGASFDLALRQAVAAAGVYLGGGETDWKAVQAAARTLKNEPVGV</sequence>
<feature type="domain" description="Carbohydrate kinase PfkB" evidence="3">
    <location>
        <begin position="6"/>
        <end position="287"/>
    </location>
</feature>
<dbReference type="EMBL" id="JAPKNK010000003">
    <property type="protein sequence ID" value="MCX5569390.1"/>
    <property type="molecule type" value="Genomic_DNA"/>
</dbReference>
<comment type="caution">
    <text evidence="4">The sequence shown here is derived from an EMBL/GenBank/DDBJ whole genome shotgun (WGS) entry which is preliminary data.</text>
</comment>
<dbReference type="GO" id="GO:0016301">
    <property type="term" value="F:kinase activity"/>
    <property type="evidence" value="ECO:0007669"/>
    <property type="project" value="UniProtKB-KW"/>
</dbReference>
<evidence type="ECO:0000256" key="1">
    <source>
        <dbReference type="ARBA" id="ARBA00022679"/>
    </source>
</evidence>
<dbReference type="RefSeq" id="WP_266338362.1">
    <property type="nucleotide sequence ID" value="NZ_JAPKNK010000003.1"/>
</dbReference>
<keyword evidence="2 4" id="KW-0418">Kinase</keyword>
<dbReference type="AlphaFoldDB" id="A0A9X3IM14"/>